<dbReference type="InterPro" id="IPR015943">
    <property type="entry name" value="WD40/YVTN_repeat-like_dom_sf"/>
</dbReference>
<reference evidence="3" key="1">
    <citation type="submission" date="2019-01" db="EMBL/GenBank/DDBJ databases">
        <title>Draft genome sequences of three monokaryotic isolates of the white-rot basidiomycete fungus Dichomitus squalens.</title>
        <authorList>
            <consortium name="DOE Joint Genome Institute"/>
            <person name="Lopez S.C."/>
            <person name="Andreopoulos B."/>
            <person name="Pangilinan J."/>
            <person name="Lipzen A."/>
            <person name="Riley R."/>
            <person name="Ahrendt S."/>
            <person name="Ng V."/>
            <person name="Barry K."/>
            <person name="Daum C."/>
            <person name="Grigoriev I.V."/>
            <person name="Hilden K.S."/>
            <person name="Makela M.R."/>
            <person name="de Vries R.P."/>
        </authorList>
    </citation>
    <scope>NUCLEOTIDE SEQUENCE [LARGE SCALE GENOMIC DNA]</scope>
    <source>
        <strain evidence="3">OM18370.1</strain>
    </source>
</reference>
<dbReference type="Pfam" id="PF12937">
    <property type="entry name" value="F-box-like"/>
    <property type="match status" value="1"/>
</dbReference>
<name>A0A4Q9MJS5_9APHY</name>
<accession>A0A4Q9MJS5</accession>
<feature type="domain" description="F-box" evidence="2">
    <location>
        <begin position="32"/>
        <end position="78"/>
    </location>
</feature>
<evidence type="ECO:0000313" key="3">
    <source>
        <dbReference type="EMBL" id="TBU26502.1"/>
    </source>
</evidence>
<evidence type="ECO:0000256" key="1">
    <source>
        <dbReference type="SAM" id="MobiDB-lite"/>
    </source>
</evidence>
<evidence type="ECO:0000259" key="2">
    <source>
        <dbReference type="PROSITE" id="PS50181"/>
    </source>
</evidence>
<dbReference type="InterPro" id="IPR001810">
    <property type="entry name" value="F-box_dom"/>
</dbReference>
<sequence length="555" mass="60296">MSKHSLSPASLPPSKRLHTIGADGRTQDPQPQSIFDELFDELILFIFSYLSHTDLCNIQRTNRNWSRLSLDNQLWKTLYINEYGRMRLRGARGFIGRGDGREVKSLPGRAKAEDVRDWKWMFRISSNWRTGRCTVEQFDVGPSAGLLTQAAEPDETRLLLTGNVAIAASSRPSSVPSLWLSCPAHTPCTLPCPSSRSNTARITALAMDQSPPASAHHGRLACFLSTGEFTLFSIDHQTPSASSRLLTYHPSSRSSRTAPIVQAVYHHPLLVTLSESFRLSLYHIGHDTVSHTQTLSSFTSYPPSSPVLSCLSPTTYKLILAYAIPVYPAHWTVGATELIISNSETESMVVTNTRTTRAIDVPPGWVDENKMRTVREQWGRKVARVADTQTDGKWVVLAPGQKLPGVLPDSSAGQPAPSQPSSSSGPSSPSSSGTAYTSSSMYTASGLQLYRLHLPSSASSSSSPKLTFVRTLHGQIGPVSTLALSDGRCVSLGVNGSIWVWDLEGGTGTEVSAGVTEAGRVRMRLARGARGAVVFDDRRIVSSCGSGVEIRRFDV</sequence>
<protein>
    <recommendedName>
        <fullName evidence="2">F-box domain-containing protein</fullName>
    </recommendedName>
</protein>
<dbReference type="Gene3D" id="1.20.1280.50">
    <property type="match status" value="1"/>
</dbReference>
<dbReference type="EMBL" id="ML143445">
    <property type="protein sequence ID" value="TBU26502.1"/>
    <property type="molecule type" value="Genomic_DNA"/>
</dbReference>
<dbReference type="Gene3D" id="2.130.10.10">
    <property type="entry name" value="YVTN repeat-like/Quinoprotein amine dehydrogenase"/>
    <property type="match status" value="1"/>
</dbReference>
<feature type="region of interest" description="Disordered" evidence="1">
    <location>
        <begin position="406"/>
        <end position="437"/>
    </location>
</feature>
<dbReference type="Proteomes" id="UP000292957">
    <property type="component" value="Unassembled WGS sequence"/>
</dbReference>
<dbReference type="SUPFAM" id="SSF50978">
    <property type="entry name" value="WD40 repeat-like"/>
    <property type="match status" value="1"/>
</dbReference>
<gene>
    <name evidence="3" type="ORF">BD311DRAFT_726008</name>
</gene>
<organism evidence="3">
    <name type="scientific">Dichomitus squalens</name>
    <dbReference type="NCBI Taxonomy" id="114155"/>
    <lineage>
        <taxon>Eukaryota</taxon>
        <taxon>Fungi</taxon>
        <taxon>Dikarya</taxon>
        <taxon>Basidiomycota</taxon>
        <taxon>Agaricomycotina</taxon>
        <taxon>Agaricomycetes</taxon>
        <taxon>Polyporales</taxon>
        <taxon>Polyporaceae</taxon>
        <taxon>Dichomitus</taxon>
    </lineage>
</organism>
<dbReference type="PROSITE" id="PS50181">
    <property type="entry name" value="FBOX"/>
    <property type="match status" value="1"/>
</dbReference>
<dbReference type="InterPro" id="IPR036047">
    <property type="entry name" value="F-box-like_dom_sf"/>
</dbReference>
<dbReference type="AlphaFoldDB" id="A0A4Q9MJS5"/>
<feature type="region of interest" description="Disordered" evidence="1">
    <location>
        <begin position="1"/>
        <end position="28"/>
    </location>
</feature>
<proteinExistence type="predicted"/>
<dbReference type="Pfam" id="PF25499">
    <property type="entry name" value="Beta-prop_pof12"/>
    <property type="match status" value="1"/>
</dbReference>
<feature type="compositionally biased region" description="Low complexity" evidence="1">
    <location>
        <begin position="410"/>
        <end position="437"/>
    </location>
</feature>
<dbReference type="SUPFAM" id="SSF81383">
    <property type="entry name" value="F-box domain"/>
    <property type="match status" value="1"/>
</dbReference>
<dbReference type="InterPro" id="IPR036322">
    <property type="entry name" value="WD40_repeat_dom_sf"/>
</dbReference>
<dbReference type="OrthoDB" id="3219396at2759"/>